<dbReference type="Pfam" id="PF00571">
    <property type="entry name" value="CBS"/>
    <property type="match status" value="2"/>
</dbReference>
<sequence length="229" mass="26575">MGEAADVFLSSFNRIEKWLKDELGNPKNMGFSQMVRKLSNRPDLPIKKYENDLLQISQLRNAIVHEKIGENFVIAEPNQWLVNRIRKIEMDLLQPELVLPRFAKHVTGFEQDISIRELLQIVAKKRYSQFPLYNQGHFEGLITLKALGYWFAKESLKGDIQIDNRTAKDLIIKDGKPTNYTFVSQYTSINEIERMFHDNGMLDSILITKDGNPNGRLLGIIRPRDIFKL</sequence>
<evidence type="ECO:0000313" key="2">
    <source>
        <dbReference type="EMBL" id="WYJ77249.1"/>
    </source>
</evidence>
<dbReference type="SUPFAM" id="SSF54631">
    <property type="entry name" value="CBS-domain pair"/>
    <property type="match status" value="1"/>
</dbReference>
<feature type="domain" description="CBS" evidence="1">
    <location>
        <begin position="179"/>
        <end position="228"/>
    </location>
</feature>
<proteinExistence type="predicted"/>
<dbReference type="InterPro" id="IPR000644">
    <property type="entry name" value="CBS_dom"/>
</dbReference>
<dbReference type="EMBL" id="CP147251">
    <property type="protein sequence ID" value="WYJ77249.1"/>
    <property type="molecule type" value="Genomic_DNA"/>
</dbReference>
<name>A0ABZ2SN65_9ENTE</name>
<gene>
    <name evidence="2" type="ORF">DOK78_001887</name>
</gene>
<evidence type="ECO:0000259" key="1">
    <source>
        <dbReference type="Pfam" id="PF00571"/>
    </source>
</evidence>
<dbReference type="CDD" id="cd02205">
    <property type="entry name" value="CBS_pair_SF"/>
    <property type="match status" value="1"/>
</dbReference>
<reference evidence="2 3" key="2">
    <citation type="submission" date="2024-03" db="EMBL/GenBank/DDBJ databases">
        <title>The Genome Sequence of Enterococcus sp. DIV2402.</title>
        <authorList>
            <consortium name="The Broad Institute Genomics Platform"/>
            <consortium name="The Broad Institute Microbial Omics Core"/>
            <consortium name="The Broad Institute Genomic Center for Infectious Diseases"/>
            <person name="Earl A."/>
            <person name="Manson A."/>
            <person name="Gilmore M."/>
            <person name="Schwartman J."/>
            <person name="Shea T."/>
            <person name="Abouelleil A."/>
            <person name="Cao P."/>
            <person name="Chapman S."/>
            <person name="Cusick C."/>
            <person name="Young S."/>
            <person name="Neafsey D."/>
            <person name="Nusbaum C."/>
            <person name="Birren B."/>
        </authorList>
    </citation>
    <scope>NUCLEOTIDE SEQUENCE [LARGE SCALE GENOMIC DNA]</scope>
    <source>
        <strain evidence="2 3">DIV2402</strain>
    </source>
</reference>
<dbReference type="Proteomes" id="UP000664701">
    <property type="component" value="Chromosome"/>
</dbReference>
<dbReference type="InterPro" id="IPR046342">
    <property type="entry name" value="CBS_dom_sf"/>
</dbReference>
<dbReference type="Gene3D" id="3.10.580.10">
    <property type="entry name" value="CBS-domain"/>
    <property type="match status" value="1"/>
</dbReference>
<keyword evidence="3" id="KW-1185">Reference proteome</keyword>
<feature type="domain" description="CBS" evidence="1">
    <location>
        <begin position="110"/>
        <end position="146"/>
    </location>
</feature>
<dbReference type="RefSeq" id="WP_207940601.1">
    <property type="nucleotide sequence ID" value="NZ_CP147251.1"/>
</dbReference>
<evidence type="ECO:0000313" key="3">
    <source>
        <dbReference type="Proteomes" id="UP000664701"/>
    </source>
</evidence>
<organism evidence="2 3">
    <name type="scientific">Candidatus Enterococcus lowellii</name>
    <dbReference type="NCBI Taxonomy" id="2230877"/>
    <lineage>
        <taxon>Bacteria</taxon>
        <taxon>Bacillati</taxon>
        <taxon>Bacillota</taxon>
        <taxon>Bacilli</taxon>
        <taxon>Lactobacillales</taxon>
        <taxon>Enterococcaceae</taxon>
        <taxon>Enterococcus</taxon>
    </lineage>
</organism>
<reference evidence="2 3" key="1">
    <citation type="submission" date="2021-03" db="EMBL/GenBank/DDBJ databases">
        <authorList>
            <person name="Gilmore M.S."/>
            <person name="Schwartzman J."/>
            <person name="Van Tyne D."/>
            <person name="Martin M."/>
            <person name="Earl A.M."/>
            <person name="Manson A.L."/>
            <person name="Straub T."/>
            <person name="Salamzade R."/>
            <person name="Saavedra J."/>
            <person name="Lebreton F."/>
            <person name="Prichula J."/>
            <person name="Schaufler K."/>
            <person name="Gaca A."/>
            <person name="Sgardioli B."/>
            <person name="Wagenaar J."/>
            <person name="Strong T."/>
        </authorList>
    </citation>
    <scope>NUCLEOTIDE SEQUENCE [LARGE SCALE GENOMIC DNA]</scope>
    <source>
        <strain evidence="2 3">DIV2402</strain>
    </source>
</reference>
<protein>
    <recommendedName>
        <fullName evidence="1">CBS domain-containing protein</fullName>
    </recommendedName>
</protein>
<accession>A0ABZ2SN65</accession>